<comment type="caution">
    <text evidence="2">The sequence shown here is derived from an EMBL/GenBank/DDBJ whole genome shotgun (WGS) entry which is preliminary data.</text>
</comment>
<sequence length="80" mass="8892">MILKGLTLNTTYTQLRKPEDTHFPAYTSSTTDSRPVTEQGFTKPDDDYSFASFGASNDSLNETNISGVNLAFYMRNASNK</sequence>
<name>A0A5B7DTH7_PORTR</name>
<proteinExistence type="predicted"/>
<feature type="region of interest" description="Disordered" evidence="1">
    <location>
        <begin position="20"/>
        <end position="41"/>
    </location>
</feature>
<accession>A0A5B7DTH7</accession>
<gene>
    <name evidence="2" type="ORF">E2C01_017384</name>
</gene>
<evidence type="ECO:0000313" key="3">
    <source>
        <dbReference type="Proteomes" id="UP000324222"/>
    </source>
</evidence>
<dbReference type="AlphaFoldDB" id="A0A5B7DTH7"/>
<evidence type="ECO:0000313" key="2">
    <source>
        <dbReference type="EMBL" id="MPC24303.1"/>
    </source>
</evidence>
<dbReference type="EMBL" id="VSRR010001314">
    <property type="protein sequence ID" value="MPC24303.1"/>
    <property type="molecule type" value="Genomic_DNA"/>
</dbReference>
<protein>
    <submittedName>
        <fullName evidence="2">Uncharacterized protein</fullName>
    </submittedName>
</protein>
<feature type="compositionally biased region" description="Polar residues" evidence="1">
    <location>
        <begin position="26"/>
        <end position="40"/>
    </location>
</feature>
<reference evidence="2 3" key="1">
    <citation type="submission" date="2019-05" db="EMBL/GenBank/DDBJ databases">
        <title>Another draft genome of Portunus trituberculatus and its Hox gene families provides insights of decapod evolution.</title>
        <authorList>
            <person name="Jeong J.-H."/>
            <person name="Song I."/>
            <person name="Kim S."/>
            <person name="Choi T."/>
            <person name="Kim D."/>
            <person name="Ryu S."/>
            <person name="Kim W."/>
        </authorList>
    </citation>
    <scope>NUCLEOTIDE SEQUENCE [LARGE SCALE GENOMIC DNA]</scope>
    <source>
        <tissue evidence="2">Muscle</tissue>
    </source>
</reference>
<dbReference type="Proteomes" id="UP000324222">
    <property type="component" value="Unassembled WGS sequence"/>
</dbReference>
<evidence type="ECO:0000256" key="1">
    <source>
        <dbReference type="SAM" id="MobiDB-lite"/>
    </source>
</evidence>
<keyword evidence="3" id="KW-1185">Reference proteome</keyword>
<organism evidence="2 3">
    <name type="scientific">Portunus trituberculatus</name>
    <name type="common">Swimming crab</name>
    <name type="synonym">Neptunus trituberculatus</name>
    <dbReference type="NCBI Taxonomy" id="210409"/>
    <lineage>
        <taxon>Eukaryota</taxon>
        <taxon>Metazoa</taxon>
        <taxon>Ecdysozoa</taxon>
        <taxon>Arthropoda</taxon>
        <taxon>Crustacea</taxon>
        <taxon>Multicrustacea</taxon>
        <taxon>Malacostraca</taxon>
        <taxon>Eumalacostraca</taxon>
        <taxon>Eucarida</taxon>
        <taxon>Decapoda</taxon>
        <taxon>Pleocyemata</taxon>
        <taxon>Brachyura</taxon>
        <taxon>Eubrachyura</taxon>
        <taxon>Portunoidea</taxon>
        <taxon>Portunidae</taxon>
        <taxon>Portuninae</taxon>
        <taxon>Portunus</taxon>
    </lineage>
</organism>